<name>A0A517PKK3_9PLAN</name>
<sequence length="359" mass="40023" precursor="true">MYRILTMTCFVLILSLSFNIAQAEVVSIEATIKSVDSQNNKITVERKGKTTEFDVSKNSDLSKLKAGQKVTLSYHLDLETVLKIESPEVKSDSKSPELIVLQELDAEGFEGNPVLTKDGLTIFWNIKGPSDSLKWVWTASRKDQNSLFENKKKLIPAADFTVSSDGLEIIMLQNNGSLASATRDDLESNFSRPKTITELSKKYGFIAAPTISPDGLTLYYGRIVNGKGIQFHYSTRSSKNGKWSPPRPLLLPPSGYKMRFMTLSSDDKYLFCNAMDAEEGKPNLLIYSRGTPQDRFEYLGVVDSEGLKVDASKGGAFARYLPDSNELFYSGTIDESGDRKLLLIKNFSPETMVKEIINK</sequence>
<gene>
    <name evidence="2" type="ORF">HG66A1_16720</name>
</gene>
<dbReference type="AlphaFoldDB" id="A0A517PKK3"/>
<dbReference type="RefSeq" id="WP_145181931.1">
    <property type="nucleotide sequence ID" value="NZ_CP036266.1"/>
</dbReference>
<protein>
    <recommendedName>
        <fullName evidence="4">WD40-like Beta Propeller Repeat protein</fullName>
    </recommendedName>
</protein>
<dbReference type="SUPFAM" id="SSF50993">
    <property type="entry name" value="Peptidase/esterase 'gauge' domain"/>
    <property type="match status" value="1"/>
</dbReference>
<dbReference type="Pfam" id="PF07676">
    <property type="entry name" value="PD40"/>
    <property type="match status" value="1"/>
</dbReference>
<accession>A0A517PKK3</accession>
<proteinExistence type="predicted"/>
<feature type="chain" id="PRO_5021851688" description="WD40-like Beta Propeller Repeat protein" evidence="1">
    <location>
        <begin position="24"/>
        <end position="359"/>
    </location>
</feature>
<keyword evidence="3" id="KW-1185">Reference proteome</keyword>
<evidence type="ECO:0000313" key="3">
    <source>
        <dbReference type="Proteomes" id="UP000320421"/>
    </source>
</evidence>
<evidence type="ECO:0000313" key="2">
    <source>
        <dbReference type="EMBL" id="QDT19904.1"/>
    </source>
</evidence>
<dbReference type="EMBL" id="CP036266">
    <property type="protein sequence ID" value="QDT19904.1"/>
    <property type="molecule type" value="Genomic_DNA"/>
</dbReference>
<keyword evidence="1" id="KW-0732">Signal</keyword>
<evidence type="ECO:0000256" key="1">
    <source>
        <dbReference type="SAM" id="SignalP"/>
    </source>
</evidence>
<dbReference type="InterPro" id="IPR011659">
    <property type="entry name" value="WD40"/>
</dbReference>
<dbReference type="Proteomes" id="UP000320421">
    <property type="component" value="Chromosome"/>
</dbReference>
<evidence type="ECO:0008006" key="4">
    <source>
        <dbReference type="Google" id="ProtNLM"/>
    </source>
</evidence>
<feature type="signal peptide" evidence="1">
    <location>
        <begin position="1"/>
        <end position="23"/>
    </location>
</feature>
<organism evidence="2 3">
    <name type="scientific">Gimesia chilikensis</name>
    <dbReference type="NCBI Taxonomy" id="2605989"/>
    <lineage>
        <taxon>Bacteria</taxon>
        <taxon>Pseudomonadati</taxon>
        <taxon>Planctomycetota</taxon>
        <taxon>Planctomycetia</taxon>
        <taxon>Planctomycetales</taxon>
        <taxon>Planctomycetaceae</taxon>
        <taxon>Gimesia</taxon>
    </lineage>
</organism>
<reference evidence="2 3" key="1">
    <citation type="submission" date="2019-02" db="EMBL/GenBank/DDBJ databases">
        <title>Deep-cultivation of Planctomycetes and their phenomic and genomic characterization uncovers novel biology.</title>
        <authorList>
            <person name="Wiegand S."/>
            <person name="Jogler M."/>
            <person name="Boedeker C."/>
            <person name="Pinto D."/>
            <person name="Vollmers J."/>
            <person name="Rivas-Marin E."/>
            <person name="Kohn T."/>
            <person name="Peeters S.H."/>
            <person name="Heuer A."/>
            <person name="Rast P."/>
            <person name="Oberbeckmann S."/>
            <person name="Bunk B."/>
            <person name="Jeske O."/>
            <person name="Meyerdierks A."/>
            <person name="Storesund J.E."/>
            <person name="Kallscheuer N."/>
            <person name="Luecker S."/>
            <person name="Lage O.M."/>
            <person name="Pohl T."/>
            <person name="Merkel B.J."/>
            <person name="Hornburger P."/>
            <person name="Mueller R.-W."/>
            <person name="Bruemmer F."/>
            <person name="Labrenz M."/>
            <person name="Spormann A.M."/>
            <person name="Op den Camp H."/>
            <person name="Overmann J."/>
            <person name="Amann R."/>
            <person name="Jetten M.S.M."/>
            <person name="Mascher T."/>
            <person name="Medema M.H."/>
            <person name="Devos D.P."/>
            <person name="Kaster A.-K."/>
            <person name="Ovreas L."/>
            <person name="Rohde M."/>
            <person name="Galperin M.Y."/>
            <person name="Jogler C."/>
        </authorList>
    </citation>
    <scope>NUCLEOTIDE SEQUENCE [LARGE SCALE GENOMIC DNA]</scope>
    <source>
        <strain evidence="2 3">HG66A1</strain>
    </source>
</reference>
<dbReference type="OrthoDB" id="9809364at2"/>